<comment type="caution">
    <text evidence="1">The sequence shown here is derived from an EMBL/GenBank/DDBJ whole genome shotgun (WGS) entry which is preliminary data.</text>
</comment>
<accession>A0ACC2QKQ3</accession>
<evidence type="ECO:0000313" key="1">
    <source>
        <dbReference type="EMBL" id="KAJ8719534.1"/>
    </source>
</evidence>
<dbReference type="Proteomes" id="UP001231649">
    <property type="component" value="Chromosome 3"/>
</dbReference>
<evidence type="ECO:0000313" key="2">
    <source>
        <dbReference type="Proteomes" id="UP001231649"/>
    </source>
</evidence>
<reference evidence="1" key="1">
    <citation type="submission" date="2023-03" db="EMBL/GenBank/DDBJ databases">
        <title>Chromosome-level genomes of two armyworms, Mythimna separata and Mythimna loreyi, provide insights into the biosynthesis and reception of sex pheromones.</title>
        <authorList>
            <person name="Zhao H."/>
        </authorList>
    </citation>
    <scope>NUCLEOTIDE SEQUENCE</scope>
    <source>
        <strain evidence="1">BeijingLab</strain>
    </source>
</reference>
<organism evidence="1 2">
    <name type="scientific">Mythimna loreyi</name>
    <dbReference type="NCBI Taxonomy" id="667449"/>
    <lineage>
        <taxon>Eukaryota</taxon>
        <taxon>Metazoa</taxon>
        <taxon>Ecdysozoa</taxon>
        <taxon>Arthropoda</taxon>
        <taxon>Hexapoda</taxon>
        <taxon>Insecta</taxon>
        <taxon>Pterygota</taxon>
        <taxon>Neoptera</taxon>
        <taxon>Endopterygota</taxon>
        <taxon>Lepidoptera</taxon>
        <taxon>Glossata</taxon>
        <taxon>Ditrysia</taxon>
        <taxon>Noctuoidea</taxon>
        <taxon>Noctuidae</taxon>
        <taxon>Noctuinae</taxon>
        <taxon>Hadenini</taxon>
        <taxon>Mythimna</taxon>
    </lineage>
</organism>
<proteinExistence type="predicted"/>
<sequence>MSIYFDYEVGPKGRMFRRAVEGDKYDIELIWKKEHTDLLFYDVDIGALIELSALSICMINEDKEIMGFMALSDHPVVLGLDPAEWEIWIRNLYNRYYLSRNTLFIHFMCCIDSVTDFFVEEALVSVFLNDCYLHHIVLVVPMFCPEELITRFPTFKKRNVYKCAPKSRDGMGNHLYTAWRSDFCPRLRMRRAVEEDNDDIVEILHKKCPRLKELYGEYYVSEIIGRHPESNRKIIVADVQGRAVAVMCLNTDINYQKLQKLYELHPYHGLKIATALEKEHNIRANSLLSGFGEPIMLGQWGPFDCPSEIKHVSPETSRLTTHPRATKKSSRVNFTRGDGYDDEVLVKVHSVQSGLERTPSLTSVYSVTNLLDEDPFDYEIVNIDTNLFNVTEELSQEFLLNTYLNAKSSFLLNPVLEPQLKQLSSCTSSYFRTITDRNSEEAFKTDHTDSEMYHGAKNAFMIELFAFREDVDDRHAYDLLEAAFELMKDYDYCIIRVPAADIAFPLLQHFTFIPTKQKVCCTYSLYIAHRSSVLGKLRVREAEIIDIPEIARLMRNLNGKETLTTIESTINKQENLAYVFTSGMHVVGLGILEDSEQIEFLQARFNLGSYRIHKYHLAGNSLNTGITSLKMAIMYPVFEPHFRFFAREMLRLSGHNTMLWLTAYRNKWTINKANSIVSAMVPLVPRTVEIDGEAIPKLKRLSLLTENIISFSCWFMSKKLTTMPKMDINTRIVVIGASRTALGFLNALLFGQTSTYLTFNNVTLISPNGLPYTRHCKPGTESMFLKYYNASDKYLKSVPFTYYVNVVQGTLMEINLQEKFITLTSGKRKHYDLLFLFFGKQYQHPDHMVQLIQRDNDIRSNTSGPQYARLDQPRFSDTEIQIANDETPENVFIINTVAEASKALKYVQKFIYDDHYKIIVYGATIQAYLCINALLEIKVLPEHIIFIEPFPFEDTTKARVPVFDNFNVDQTVINILDTLKIKVYRSFYFKSWSVSVDNTITHADFLSYADYMNLECNALFYYGRRGVNMRAFIAIHKSGLAYDGGVIVDHDCRTLDPSVYAAGPCTRYHKRYYGDARSHKYYDRYELGQKLGTRIRNQLDPLFVAVKPAFTYEWAQDCMKVPVKSTISVSRADTLHNSDYARPEMALIELSKPIVMYCVLPGGLKYLEVRSPGLKTPHNYIQSLGYNGFVFETFKGGYFKIHLNKEFVVDGMTCLSQGKFSLENFKYIYGRPATELNNMHLRYMANKLEDFFEFFRSPWAFFLYHDHADDLFAMIKQLFPKGQCKGLTLKEALSEVGMKLSSDSKSFTRDTKKGIQANFEKSPHIEAVTDFVIDWLSQNDVLLPMYLQAGQTAPYEYDLDNNPLIIKKAKRKVVHMVL</sequence>
<protein>
    <submittedName>
        <fullName evidence="1">Uncharacterized protein</fullName>
    </submittedName>
</protein>
<name>A0ACC2QKQ3_9NEOP</name>
<dbReference type="EMBL" id="CM056779">
    <property type="protein sequence ID" value="KAJ8719534.1"/>
    <property type="molecule type" value="Genomic_DNA"/>
</dbReference>
<keyword evidence="2" id="KW-1185">Reference proteome</keyword>
<gene>
    <name evidence="1" type="ORF">PYW08_011709</name>
</gene>